<dbReference type="PROSITE" id="PS51257">
    <property type="entry name" value="PROKAR_LIPOPROTEIN"/>
    <property type="match status" value="1"/>
</dbReference>
<dbReference type="EMBL" id="PDKB01000004">
    <property type="protein sequence ID" value="RBQ29644.1"/>
    <property type="molecule type" value="Genomic_DNA"/>
</dbReference>
<dbReference type="Proteomes" id="UP000252669">
    <property type="component" value="Unassembled WGS sequence"/>
</dbReference>
<protein>
    <recommendedName>
        <fullName evidence="3">Lipoprotein</fullName>
    </recommendedName>
</protein>
<gene>
    <name evidence="1" type="ORF">CRU91_03330</name>
</gene>
<proteinExistence type="predicted"/>
<reference evidence="1 2" key="1">
    <citation type="submission" date="2017-10" db="EMBL/GenBank/DDBJ databases">
        <title>Genomics of the genus Arcobacter.</title>
        <authorList>
            <person name="Perez-Cataluna A."/>
            <person name="Figueras M.J."/>
        </authorList>
    </citation>
    <scope>NUCLEOTIDE SEQUENCE [LARGE SCALE GENOMIC DNA]</scope>
    <source>
        <strain evidence="1 2">CECT 9230</strain>
    </source>
</reference>
<evidence type="ECO:0000313" key="1">
    <source>
        <dbReference type="EMBL" id="RBQ29644.1"/>
    </source>
</evidence>
<comment type="caution">
    <text evidence="1">The sequence shown here is derived from an EMBL/GenBank/DDBJ whole genome shotgun (WGS) entry which is preliminary data.</text>
</comment>
<dbReference type="OrthoDB" id="5365997at2"/>
<dbReference type="AlphaFoldDB" id="A0A366MVL8"/>
<keyword evidence="2" id="KW-1185">Reference proteome</keyword>
<accession>A0A366MVL8</accession>
<dbReference type="RefSeq" id="WP_113893367.1">
    <property type="nucleotide sequence ID" value="NZ_JANJGA010000007.1"/>
</dbReference>
<name>A0A366MVL8_9BACT</name>
<organism evidence="1 2">
    <name type="scientific">Aliarcobacter vitoriensis</name>
    <dbReference type="NCBI Taxonomy" id="2011099"/>
    <lineage>
        <taxon>Bacteria</taxon>
        <taxon>Pseudomonadati</taxon>
        <taxon>Campylobacterota</taxon>
        <taxon>Epsilonproteobacteria</taxon>
        <taxon>Campylobacterales</taxon>
        <taxon>Arcobacteraceae</taxon>
        <taxon>Aliarcobacter</taxon>
    </lineage>
</organism>
<evidence type="ECO:0008006" key="3">
    <source>
        <dbReference type="Google" id="ProtNLM"/>
    </source>
</evidence>
<evidence type="ECO:0000313" key="2">
    <source>
        <dbReference type="Proteomes" id="UP000252669"/>
    </source>
</evidence>
<sequence length="262" mass="31312">MKNLVVLILISFLFVGCVVKEEGYLSTTNMLDNIRISSKRQVLSVSAPNNMSIPFTGKVIDHLDRIVLIRDIPDEMKEMVHIKHSSETYLFDSNKYFNKENLELFEKEVNENKNIIEYTKRYGKRYNRAFVDYIDGMKCRTLEWNELSNIYNISTGKKKIVTQLFETYCSFYSLEPIQNTYEQLLHLSYSYSYNPENSIFKNNNETKEQILKNMQNQFNQDIYEIFNSIKIDVMDRERMKKEGLLYDRKYEIRNYIKEISEN</sequence>